<feature type="transmembrane region" description="Helical" evidence="1">
    <location>
        <begin position="35"/>
        <end position="54"/>
    </location>
</feature>
<accession>A0ABU8NIH1</accession>
<reference evidence="2 3" key="1">
    <citation type="submission" date="2024-03" db="EMBL/GenBank/DDBJ databases">
        <title>Sequence of Lycoming College Course Isolates.</title>
        <authorList>
            <person name="Plotts O."/>
            <person name="Newman J."/>
        </authorList>
    </citation>
    <scope>NUCLEOTIDE SEQUENCE [LARGE SCALE GENOMIC DNA]</scope>
    <source>
        <strain evidence="2 3">CJB-3</strain>
    </source>
</reference>
<evidence type="ECO:0000256" key="1">
    <source>
        <dbReference type="SAM" id="Phobius"/>
    </source>
</evidence>
<dbReference type="Proteomes" id="UP001378956">
    <property type="component" value="Unassembled WGS sequence"/>
</dbReference>
<feature type="transmembrane region" description="Helical" evidence="1">
    <location>
        <begin position="98"/>
        <end position="118"/>
    </location>
</feature>
<dbReference type="RefSeq" id="WP_337715482.1">
    <property type="nucleotide sequence ID" value="NZ_JBBEUB010000001.1"/>
</dbReference>
<sequence>MKRLFAKLFLFIPFLTLMVASFIWADLPFLDRYTTSFITISLTIATFSITFSFLQYQFSPYKALLRSISVNHQSWCYALILIALIPIATLFIDKRYLVQASMFCIPILAYGVVMLPLISSEETNPKLLLERAMKLSRIQRFLKTYQTQEKREQDKQETLSFSITGEMPMHDYSTKYHSAPIWNDPFSLINSIIELALKNSDSVTYEQTIDQYFRLTNLCLENQRVDYKSGFRFSVNKLISDNFEIIASTVVSNTKSLPLQSLLIYKTGDFLKGKALSNQQTSAPFDDIAASLVGYVKIQLSQNRDAAIYITSLFRQLAQKGIYNPPEEGAQPSMFNAHLIAYPNYIKTLGQHAIKEKNSDYLFRCLEELGYLGCTAVKNNHYQVIIECLQGIVQLGREARAGHLKCFWRHCALEAVDHAEERLHWMLSWLPRLPEQDRDLLARSFSTAFSRIHGSTHEISFQPTDDTPAIVFNNTKEPHIESYSQERYYRKVDYSDVSEIKEFKLY</sequence>
<organism evidence="2 3">
    <name type="scientific">Pedobacter panaciterrae</name>
    <dbReference type="NCBI Taxonomy" id="363849"/>
    <lineage>
        <taxon>Bacteria</taxon>
        <taxon>Pseudomonadati</taxon>
        <taxon>Bacteroidota</taxon>
        <taxon>Sphingobacteriia</taxon>
        <taxon>Sphingobacteriales</taxon>
        <taxon>Sphingobacteriaceae</taxon>
        <taxon>Pedobacter</taxon>
    </lineage>
</organism>
<keyword evidence="1" id="KW-0472">Membrane</keyword>
<feature type="transmembrane region" description="Helical" evidence="1">
    <location>
        <begin position="75"/>
        <end position="92"/>
    </location>
</feature>
<keyword evidence="3" id="KW-1185">Reference proteome</keyword>
<gene>
    <name evidence="2" type="ORF">WAE58_04535</name>
</gene>
<evidence type="ECO:0000313" key="3">
    <source>
        <dbReference type="Proteomes" id="UP001378956"/>
    </source>
</evidence>
<keyword evidence="1" id="KW-1133">Transmembrane helix</keyword>
<dbReference type="EMBL" id="JBBEUB010000001">
    <property type="protein sequence ID" value="MEJ2901674.1"/>
    <property type="molecule type" value="Genomic_DNA"/>
</dbReference>
<comment type="caution">
    <text evidence="2">The sequence shown here is derived from an EMBL/GenBank/DDBJ whole genome shotgun (WGS) entry which is preliminary data.</text>
</comment>
<keyword evidence="1" id="KW-0812">Transmembrane</keyword>
<evidence type="ECO:0000313" key="2">
    <source>
        <dbReference type="EMBL" id="MEJ2901674.1"/>
    </source>
</evidence>
<name>A0ABU8NIH1_9SPHI</name>
<proteinExistence type="predicted"/>
<protein>
    <submittedName>
        <fullName evidence="2">Uncharacterized protein</fullName>
    </submittedName>
</protein>